<dbReference type="PROSITE" id="PS50850">
    <property type="entry name" value="MFS"/>
    <property type="match status" value="1"/>
</dbReference>
<feature type="transmembrane region" description="Helical" evidence="7">
    <location>
        <begin position="344"/>
        <end position="367"/>
    </location>
</feature>
<evidence type="ECO:0000256" key="2">
    <source>
        <dbReference type="ARBA" id="ARBA00022448"/>
    </source>
</evidence>
<keyword evidence="3" id="KW-1003">Cell membrane</keyword>
<evidence type="ECO:0000256" key="1">
    <source>
        <dbReference type="ARBA" id="ARBA00004651"/>
    </source>
</evidence>
<feature type="transmembrane region" description="Helical" evidence="7">
    <location>
        <begin position="287"/>
        <end position="303"/>
    </location>
</feature>
<feature type="transmembrane region" description="Helical" evidence="7">
    <location>
        <begin position="171"/>
        <end position="191"/>
    </location>
</feature>
<gene>
    <name evidence="9" type="ORF">ATC1_131804</name>
</gene>
<dbReference type="CDD" id="cd17329">
    <property type="entry name" value="MFS_MdtH_MDR_like"/>
    <property type="match status" value="1"/>
</dbReference>
<dbReference type="Proteomes" id="UP000053370">
    <property type="component" value="Unassembled WGS sequence"/>
</dbReference>
<dbReference type="EMBL" id="DF968181">
    <property type="protein sequence ID" value="GAP41808.1"/>
    <property type="molecule type" value="Genomic_DNA"/>
</dbReference>
<keyword evidence="6 7" id="KW-0472">Membrane</keyword>
<feature type="transmembrane region" description="Helical" evidence="7">
    <location>
        <begin position="145"/>
        <end position="165"/>
    </location>
</feature>
<evidence type="ECO:0000256" key="6">
    <source>
        <dbReference type="ARBA" id="ARBA00023136"/>
    </source>
</evidence>
<feature type="transmembrane region" description="Helical" evidence="7">
    <location>
        <begin position="18"/>
        <end position="39"/>
    </location>
</feature>
<feature type="transmembrane region" description="Helical" evidence="7">
    <location>
        <begin position="220"/>
        <end position="244"/>
    </location>
</feature>
<organism evidence="9">
    <name type="scientific">Flexilinea flocculi</name>
    <dbReference type="NCBI Taxonomy" id="1678840"/>
    <lineage>
        <taxon>Bacteria</taxon>
        <taxon>Bacillati</taxon>
        <taxon>Chloroflexota</taxon>
        <taxon>Anaerolineae</taxon>
        <taxon>Anaerolineales</taxon>
        <taxon>Anaerolineaceae</taxon>
        <taxon>Flexilinea</taxon>
    </lineage>
</organism>
<evidence type="ECO:0000256" key="5">
    <source>
        <dbReference type="ARBA" id="ARBA00022989"/>
    </source>
</evidence>
<sequence length="407" mass="45480">MNFVQPSRGKYGKFPIQLYIIMGSALIFSIGSSMAWPYLNIFLRERLDLPLRVTTLLISLRSVTGILASFFAGSFADRFGRRGLLLTSLFGGATYYFLMYSATTLWQFAVLMGTWGALDLFYSISSSAMVADLVSDADRIEAYSWLRMMSNSGFAIGPIVGGFLATKSYALIFYCASIGYLISFLISILTIKETFSRHLLPVEKIESKTKFADVFRDRTFISAIFFMSVIFMGASVVFNLLSLYSRETYGLRENQVSYVYSVNAILCVLLQLPALKISRRKHPLKTMIFSALFYMVGIGGYALFPNVLWFCFCMAILTIGEILMSPTMSALAARLSPSDARGRYMSILSLAHPFGYGIGPACAGYLYDVFYPQSIWIFGSICAMTAALGFCVLYRKNRHSIRLTEQG</sequence>
<dbReference type="SUPFAM" id="SSF103473">
    <property type="entry name" value="MFS general substrate transporter"/>
    <property type="match status" value="1"/>
</dbReference>
<proteinExistence type="predicted"/>
<dbReference type="Gene3D" id="1.20.1250.20">
    <property type="entry name" value="MFS general substrate transporter like domains"/>
    <property type="match status" value="1"/>
</dbReference>
<dbReference type="PANTHER" id="PTHR43414">
    <property type="entry name" value="MULTIDRUG RESISTANCE PROTEIN MDTG"/>
    <property type="match status" value="1"/>
</dbReference>
<feature type="transmembrane region" description="Helical" evidence="7">
    <location>
        <begin position="256"/>
        <end position="275"/>
    </location>
</feature>
<name>A0A0S7BYH2_9CHLR</name>
<dbReference type="PANTHER" id="PTHR43414:SF1">
    <property type="entry name" value="PEPTIDE PERMEASE"/>
    <property type="match status" value="1"/>
</dbReference>
<feature type="transmembrane region" description="Helical" evidence="7">
    <location>
        <begin position="309"/>
        <end position="332"/>
    </location>
</feature>
<dbReference type="OrthoDB" id="9793283at2"/>
<evidence type="ECO:0000313" key="9">
    <source>
        <dbReference type="EMBL" id="GAP41808.1"/>
    </source>
</evidence>
<feature type="transmembrane region" description="Helical" evidence="7">
    <location>
        <begin position="51"/>
        <end position="71"/>
    </location>
</feature>
<feature type="transmembrane region" description="Helical" evidence="7">
    <location>
        <begin position="83"/>
        <end position="99"/>
    </location>
</feature>
<evidence type="ECO:0000313" key="10">
    <source>
        <dbReference type="Proteomes" id="UP000053370"/>
    </source>
</evidence>
<dbReference type="InterPro" id="IPR011701">
    <property type="entry name" value="MFS"/>
</dbReference>
<evidence type="ECO:0000256" key="4">
    <source>
        <dbReference type="ARBA" id="ARBA00022692"/>
    </source>
</evidence>
<feature type="transmembrane region" description="Helical" evidence="7">
    <location>
        <begin position="373"/>
        <end position="394"/>
    </location>
</feature>
<dbReference type="InterPro" id="IPR001958">
    <property type="entry name" value="Tet-R_TetA/multi-R_MdtG-like"/>
</dbReference>
<dbReference type="InterPro" id="IPR036259">
    <property type="entry name" value="MFS_trans_sf"/>
</dbReference>
<dbReference type="GO" id="GO:0022857">
    <property type="term" value="F:transmembrane transporter activity"/>
    <property type="evidence" value="ECO:0007669"/>
    <property type="project" value="InterPro"/>
</dbReference>
<evidence type="ECO:0000256" key="3">
    <source>
        <dbReference type="ARBA" id="ARBA00022475"/>
    </source>
</evidence>
<dbReference type="Pfam" id="PF07690">
    <property type="entry name" value="MFS_1"/>
    <property type="match status" value="1"/>
</dbReference>
<comment type="subcellular location">
    <subcellularLocation>
        <location evidence="1">Cell membrane</location>
        <topology evidence="1">Multi-pass membrane protein</topology>
    </subcellularLocation>
</comment>
<dbReference type="AlphaFoldDB" id="A0A0S7BYH2"/>
<keyword evidence="5 7" id="KW-1133">Transmembrane helix</keyword>
<protein>
    <submittedName>
        <fullName evidence="9">Predicted arabinose efflux permease, MFS family</fullName>
    </submittedName>
</protein>
<reference evidence="9" key="1">
    <citation type="journal article" date="2015" name="Genome Announc.">
        <title>Draft Genome Sequence of Anaerolineae Strain TC1, a Novel Isolate from a Methanogenic Wastewater Treatment System.</title>
        <authorList>
            <person name="Matsuura N."/>
            <person name="Tourlousse D.M."/>
            <person name="Sun L."/>
            <person name="Toyonaga M."/>
            <person name="Kuroda K."/>
            <person name="Ohashi A."/>
            <person name="Cruz R."/>
            <person name="Yamaguchi T."/>
            <person name="Sekiguchi Y."/>
        </authorList>
    </citation>
    <scope>NUCLEOTIDE SEQUENCE [LARGE SCALE GENOMIC DNA]</scope>
    <source>
        <strain evidence="9">TC1</strain>
    </source>
</reference>
<keyword evidence="4 7" id="KW-0812">Transmembrane</keyword>
<accession>A0A0S7BYH2</accession>
<evidence type="ECO:0000259" key="8">
    <source>
        <dbReference type="PROSITE" id="PS50850"/>
    </source>
</evidence>
<evidence type="ECO:0000256" key="7">
    <source>
        <dbReference type="SAM" id="Phobius"/>
    </source>
</evidence>
<dbReference type="PRINTS" id="PR01035">
    <property type="entry name" value="TCRTETA"/>
</dbReference>
<keyword evidence="2" id="KW-0813">Transport</keyword>
<feature type="transmembrane region" description="Helical" evidence="7">
    <location>
        <begin position="105"/>
        <end position="124"/>
    </location>
</feature>
<dbReference type="RefSeq" id="WP_062283788.1">
    <property type="nucleotide sequence ID" value="NZ_DF968181.1"/>
</dbReference>
<dbReference type="GO" id="GO:0005886">
    <property type="term" value="C:plasma membrane"/>
    <property type="evidence" value="ECO:0007669"/>
    <property type="project" value="UniProtKB-SubCell"/>
</dbReference>
<dbReference type="STRING" id="1678840.ATC1_131804"/>
<feature type="domain" description="Major facilitator superfamily (MFS) profile" evidence="8">
    <location>
        <begin position="17"/>
        <end position="397"/>
    </location>
</feature>
<dbReference type="InterPro" id="IPR020846">
    <property type="entry name" value="MFS_dom"/>
</dbReference>
<keyword evidence="10" id="KW-1185">Reference proteome</keyword>